<dbReference type="EMBL" id="HBIR01058175">
    <property type="protein sequence ID" value="CAE0595862.1"/>
    <property type="molecule type" value="Transcribed_RNA"/>
</dbReference>
<feature type="region of interest" description="Disordered" evidence="1">
    <location>
        <begin position="60"/>
        <end position="80"/>
    </location>
</feature>
<evidence type="ECO:0000313" key="2">
    <source>
        <dbReference type="EMBL" id="CAE0595862.1"/>
    </source>
</evidence>
<organism evidence="2">
    <name type="scientific">Emiliania huxleyi</name>
    <name type="common">Coccolithophore</name>
    <name type="synonym">Pontosphaera huxleyi</name>
    <dbReference type="NCBI Taxonomy" id="2903"/>
    <lineage>
        <taxon>Eukaryota</taxon>
        <taxon>Haptista</taxon>
        <taxon>Haptophyta</taxon>
        <taxon>Prymnesiophyceae</taxon>
        <taxon>Isochrysidales</taxon>
        <taxon>Noelaerhabdaceae</taxon>
        <taxon>Emiliania</taxon>
    </lineage>
</organism>
<protein>
    <submittedName>
        <fullName evidence="2">Uncharacterized protein</fullName>
    </submittedName>
</protein>
<proteinExistence type="predicted"/>
<name>A0A7S3TVW8_EMIHU</name>
<reference evidence="2" key="1">
    <citation type="submission" date="2021-01" db="EMBL/GenBank/DDBJ databases">
        <authorList>
            <person name="Corre E."/>
            <person name="Pelletier E."/>
            <person name="Niang G."/>
            <person name="Scheremetjew M."/>
            <person name="Finn R."/>
            <person name="Kale V."/>
            <person name="Holt S."/>
            <person name="Cochrane G."/>
            <person name="Meng A."/>
            <person name="Brown T."/>
            <person name="Cohen L."/>
        </authorList>
    </citation>
    <scope>NUCLEOTIDE SEQUENCE</scope>
    <source>
        <strain evidence="2">379</strain>
    </source>
</reference>
<dbReference type="AlphaFoldDB" id="A0A7S3TVW8"/>
<gene>
    <name evidence="2" type="ORF">EHUX00137_LOCUS45229</name>
</gene>
<accession>A0A7S3TVW8</accession>
<sequence>MEALLQQSALETTPGATEATVEKYVANKRAQQETINEYLDCIEDILSPGTPLQVAFSASGEGFADEDEDPDPKRQRRHSVGSQLLETLSLELGLSTEQVGELSGQKDSIQSDRELKGKISSLIQELRRHVGQHISSSQSITDGLRRILTPHQVAKFLVWVERNQRSMDMLNTMFSEDVE</sequence>
<evidence type="ECO:0000256" key="1">
    <source>
        <dbReference type="SAM" id="MobiDB-lite"/>
    </source>
</evidence>